<name>A0A1X6MKF0_9APHY</name>
<dbReference type="GO" id="GO:0003682">
    <property type="term" value="F:chromatin binding"/>
    <property type="evidence" value="ECO:0007669"/>
    <property type="project" value="TreeGrafter"/>
</dbReference>
<comment type="similarity">
    <text evidence="2 6">Belongs to the SCC2/Nipped-B family.</text>
</comment>
<evidence type="ECO:0000256" key="5">
    <source>
        <dbReference type="ARBA" id="ARBA00023306"/>
    </source>
</evidence>
<feature type="compositionally biased region" description="Low complexity" evidence="7">
    <location>
        <begin position="290"/>
        <end position="303"/>
    </location>
</feature>
<dbReference type="InterPro" id="IPR011989">
    <property type="entry name" value="ARM-like"/>
</dbReference>
<dbReference type="Pfam" id="PF12765">
    <property type="entry name" value="Cohesin_HEAT"/>
    <property type="match status" value="1"/>
</dbReference>
<dbReference type="GO" id="GO:0010468">
    <property type="term" value="P:regulation of gene expression"/>
    <property type="evidence" value="ECO:0007669"/>
    <property type="project" value="InterPro"/>
</dbReference>
<keyword evidence="5 6" id="KW-0131">Cell cycle</keyword>
<evidence type="ECO:0000313" key="10">
    <source>
        <dbReference type="Proteomes" id="UP000194127"/>
    </source>
</evidence>
<protein>
    <recommendedName>
        <fullName evidence="6">Sister chromatid cohesion protein</fullName>
    </recommendedName>
</protein>
<proteinExistence type="inferred from homology"/>
<dbReference type="PANTHER" id="PTHR21704:SF18">
    <property type="entry name" value="NIPPED-B-LIKE PROTEIN"/>
    <property type="match status" value="1"/>
</dbReference>
<dbReference type="GO" id="GO:1990414">
    <property type="term" value="P:replication-born double-strand break repair via sister chromatid exchange"/>
    <property type="evidence" value="ECO:0007669"/>
    <property type="project" value="TreeGrafter"/>
</dbReference>
<dbReference type="GO" id="GO:0034087">
    <property type="term" value="P:establishment of mitotic sister chromatid cohesion"/>
    <property type="evidence" value="ECO:0007669"/>
    <property type="project" value="TreeGrafter"/>
</dbReference>
<feature type="region of interest" description="Disordered" evidence="7">
    <location>
        <begin position="473"/>
        <end position="499"/>
    </location>
</feature>
<feature type="region of interest" description="Disordered" evidence="7">
    <location>
        <begin position="527"/>
        <end position="578"/>
    </location>
</feature>
<feature type="region of interest" description="Disordered" evidence="7">
    <location>
        <begin position="223"/>
        <end position="317"/>
    </location>
</feature>
<organism evidence="9 10">
    <name type="scientific">Postia placenta MAD-698-R-SB12</name>
    <dbReference type="NCBI Taxonomy" id="670580"/>
    <lineage>
        <taxon>Eukaryota</taxon>
        <taxon>Fungi</taxon>
        <taxon>Dikarya</taxon>
        <taxon>Basidiomycota</taxon>
        <taxon>Agaricomycotina</taxon>
        <taxon>Agaricomycetes</taxon>
        <taxon>Polyporales</taxon>
        <taxon>Adustoporiaceae</taxon>
        <taxon>Rhodonia</taxon>
    </lineage>
</organism>
<comment type="subcellular location">
    <subcellularLocation>
        <location evidence="1 6">Nucleus</location>
    </subcellularLocation>
</comment>
<dbReference type="InterPro" id="IPR033031">
    <property type="entry name" value="Scc2/Nipped-B"/>
</dbReference>
<dbReference type="GO" id="GO:0061775">
    <property type="term" value="F:cohesin loader activity"/>
    <property type="evidence" value="ECO:0007669"/>
    <property type="project" value="InterPro"/>
</dbReference>
<feature type="domain" description="Sister chromatid cohesion C-terminal" evidence="8">
    <location>
        <begin position="1652"/>
        <end position="1833"/>
    </location>
</feature>
<dbReference type="EMBL" id="KZ110613">
    <property type="protein sequence ID" value="OSX56523.1"/>
    <property type="molecule type" value="Genomic_DNA"/>
</dbReference>
<dbReference type="Gene3D" id="1.25.10.10">
    <property type="entry name" value="Leucine-rich Repeat Variant"/>
    <property type="match status" value="1"/>
</dbReference>
<evidence type="ECO:0000256" key="6">
    <source>
        <dbReference type="RuleBase" id="RU364107"/>
    </source>
</evidence>
<keyword evidence="3 6" id="KW-0677">Repeat</keyword>
<feature type="compositionally biased region" description="Polar residues" evidence="7">
    <location>
        <begin position="257"/>
        <end position="266"/>
    </location>
</feature>
<evidence type="ECO:0000259" key="8">
    <source>
        <dbReference type="Pfam" id="PF12830"/>
    </source>
</evidence>
<dbReference type="GO" id="GO:0071169">
    <property type="term" value="P:establishment of protein localization to chromatin"/>
    <property type="evidence" value="ECO:0007669"/>
    <property type="project" value="TreeGrafter"/>
</dbReference>
<reference evidence="9 10" key="1">
    <citation type="submission" date="2017-04" db="EMBL/GenBank/DDBJ databases">
        <title>Genome Sequence of the Model Brown-Rot Fungus Postia placenta SB12.</title>
        <authorList>
            <consortium name="DOE Joint Genome Institute"/>
            <person name="Gaskell J."/>
            <person name="Kersten P."/>
            <person name="Larrondo L.F."/>
            <person name="Canessa P."/>
            <person name="Martinez D."/>
            <person name="Hibbett D."/>
            <person name="Schmoll M."/>
            <person name="Kubicek C.P."/>
            <person name="Martinez A.T."/>
            <person name="Yadav J."/>
            <person name="Master E."/>
            <person name="Magnuson J.K."/>
            <person name="James T."/>
            <person name="Yaver D."/>
            <person name="Berka R."/>
            <person name="Labutti K."/>
            <person name="Lipzen A."/>
            <person name="Aerts A."/>
            <person name="Barry K."/>
            <person name="Henrissat B."/>
            <person name="Blanchette R."/>
            <person name="Grigoriev I."/>
            <person name="Cullen D."/>
        </authorList>
    </citation>
    <scope>NUCLEOTIDE SEQUENCE [LARGE SCALE GENOMIC DNA]</scope>
    <source>
        <strain evidence="9 10">MAD-698-R-SB12</strain>
    </source>
</reference>
<evidence type="ECO:0000256" key="2">
    <source>
        <dbReference type="ARBA" id="ARBA00009252"/>
    </source>
</evidence>
<dbReference type="InterPro" id="IPR026003">
    <property type="entry name" value="Cohesin_HEAT"/>
</dbReference>
<feature type="compositionally biased region" description="Polar residues" evidence="7">
    <location>
        <begin position="1"/>
        <end position="22"/>
    </location>
</feature>
<feature type="region of interest" description="Disordered" evidence="7">
    <location>
        <begin position="1"/>
        <end position="27"/>
    </location>
</feature>
<dbReference type="GO" id="GO:0140588">
    <property type="term" value="P:chromatin looping"/>
    <property type="evidence" value="ECO:0007669"/>
    <property type="project" value="InterPro"/>
</dbReference>
<dbReference type="OrthoDB" id="418242at2759"/>
<dbReference type="Pfam" id="PF12830">
    <property type="entry name" value="Nipped-B_C"/>
    <property type="match status" value="1"/>
</dbReference>
<gene>
    <name evidence="9" type="ORF">POSPLADRAFT_1050716</name>
</gene>
<feature type="region of interest" description="Disordered" evidence="7">
    <location>
        <begin position="165"/>
        <end position="185"/>
    </location>
</feature>
<dbReference type="InterPro" id="IPR016024">
    <property type="entry name" value="ARM-type_fold"/>
</dbReference>
<dbReference type="STRING" id="670580.A0A1X6MKF0"/>
<feature type="compositionally biased region" description="Basic and acidic residues" evidence="7">
    <location>
        <begin position="402"/>
        <end position="411"/>
    </location>
</feature>
<dbReference type="InterPro" id="IPR024986">
    <property type="entry name" value="Nipped-B_C"/>
</dbReference>
<evidence type="ECO:0000256" key="3">
    <source>
        <dbReference type="ARBA" id="ARBA00022737"/>
    </source>
</evidence>
<feature type="region of interest" description="Disordered" evidence="7">
    <location>
        <begin position="339"/>
        <end position="411"/>
    </location>
</feature>
<evidence type="ECO:0000256" key="4">
    <source>
        <dbReference type="ARBA" id="ARBA00023242"/>
    </source>
</evidence>
<evidence type="ECO:0000256" key="7">
    <source>
        <dbReference type="SAM" id="MobiDB-lite"/>
    </source>
</evidence>
<keyword evidence="10" id="KW-1185">Reference proteome</keyword>
<feature type="compositionally biased region" description="Basic and acidic residues" evidence="7">
    <location>
        <begin position="480"/>
        <end position="499"/>
    </location>
</feature>
<dbReference type="PANTHER" id="PTHR21704">
    <property type="entry name" value="NIPPED-B-LIKE PROTEIN DELANGIN SCC2-RELATED"/>
    <property type="match status" value="1"/>
</dbReference>
<dbReference type="RefSeq" id="XP_024333317.1">
    <property type="nucleotide sequence ID" value="XM_024480046.1"/>
</dbReference>
<dbReference type="CDD" id="cd23958">
    <property type="entry name" value="SCC2"/>
    <property type="match status" value="1"/>
</dbReference>
<feature type="compositionally biased region" description="Polar residues" evidence="7">
    <location>
        <begin position="308"/>
        <end position="317"/>
    </location>
</feature>
<dbReference type="GeneID" id="36324996"/>
<dbReference type="SUPFAM" id="SSF48371">
    <property type="entry name" value="ARM repeat"/>
    <property type="match status" value="1"/>
</dbReference>
<evidence type="ECO:0000313" key="9">
    <source>
        <dbReference type="EMBL" id="OSX56523.1"/>
    </source>
</evidence>
<accession>A0A1X6MKF0</accession>
<dbReference type="Proteomes" id="UP000194127">
    <property type="component" value="Unassembled WGS sequence"/>
</dbReference>
<sequence length="1961" mass="216591">MNKNDWYRQQPNGYHQEYSSPQVPAGRVTADSVQDAHALLAVYPFASATPATHVARHLSNLSISAAPPSYIQQHAYGGQASSSHSPHFPVSSEYAAELNHMASPSIPAYDGGYWEATRNDAVKYLGEQGFAYSYYNSSSPWDQSFSHPSSYQSIPFAHSVFQHSAPSTAYPTPPPPGISTSSSSLAHALEEPIPKRAKTIYKPEESKQFFNDFIAKSSADAASQSLLKRSHPTTPHRPRQVLREEESPDPLAIGFSSPHTPTSMQTPRKRKTIPCVELPSLKRLQLDQVSKTSSKSSAKSSTKLARTPTVSTGNVLGTPTAKRLLPYVEVPCLPQEYLTPTSRKRTRSPSRTPVLNGKGKGKARDMDYDGDLGGFGSSDDDGPRNGHRPIPNGSVHSSSKRATGERDDRAPIEKFTTLLEDIFEAEDSLPPDADVRDLPSEFFSPHTVESAYPLLHPNLIRKLSTHIGKVARPSKRMRLSSREGNAHSETPRRKGRMAEVDAAVLSRTLKILERSVKAGEDLEPFGAAAPIVPKKPPSSPRKKSTKKGQTGEDRRSKTPKSLNDEPGSGDEGLSVGVDDDSASQAVTETDLEKLSNTLDVARDSLLAADCCIGLLSSDRLTKQLYSEELITTCLSTVKNQLAKIVYPFVEASTDSNHQPPLLRHVVQPSSRDGSHRRQLAEIFQAISSVVPRINDLVSAETMAMSESIIIQAVYIAIGPFFVTEGSESEGKGKKDLAVLHTLGNSAMRGLRLDALALMRSIFANHEEQRSWIIEEILSSLIKLSDTKQKAGQFRLRDGRSIRTVSALLLQLVQTSAHDVRVEARALQSAREQVLAMRRQESSGDLRQGPFLDEKDMEEIRLYTSGLDSATKAAKTIIAFLTQRSGKSKVTKNSNEAEYRTIFDNLISDLLAVLFWPEWPAASLLLSIICKFMVSSLDDVKTTNQNDNNAIKTIALDHLGVIAAHLRSTLLKFRDEKALKPLDEVLLFSLRLALKTNSRSQILSSVNTKQLQRLACAHQDLGSHLTKRASEDQAYDSARELTAVLWGQELAFTLQQCSAMITDTGEDLDPLVDRSKILAFGYKVKEALRRIWDGSTNDVFDVGGTHDEVAHTHRLSEEIGTIQTFKNSFTPILNVVLQALDAPPVFMRTKALKALGQIVTSDPSILSTPNVRRAIESHLLDSSSAVRDAAVELIGKYMIDSPEFAADYFSKIADRIADTGLGVRKRVIKLLKSYYLVSDDRGRRIEICTRIVLRMLDEDDTVKDLAIKTMEELWFQGPGFTQRGKSLAVADDKSQLLSKVSVIMGVSSHFKDRHSPLEDLLHQMMVDKGGAEMTSLHTRYSEICEALIDGLVDASDLPGFTVVNCVRTIHLFASAYPAVLSGANASTLLPYLKNAATPEEQSTSDYLLRIFRASIPHMPKTAAKFGQELQLALQPMIIKPSASAGLLGLQETVACMCAIVLHITHDFGRLVALLKSCNARLQQAIRRPPSQVMTTSEQRALSILLFIVSLLCEHCPFDQIRAENEQLRHEIESVTKGSVIEHVYQSLLELYDKYRDVGLRGRILQCMGFLFRAQPALMTVDASASIMDAIFASPDEDARGRLLRIVQDFLVSEASKHAEKEKANSRSKSSSGKEVNMEELVGNTDGFADSGVSSAVVQRYLVPILEAALSHNAQIQTAAVDILSFTIKQGLAHPLQSFPVIVALETSPNTSFSARASALHTILHSKHTSLLNARYVVSARASFDYQKKLAPGQVYGYRMTSGPTALLHRWYSLVREKRATRQDFLKALVKVFDIELQAKSSQDDVEFVRYMAENFAAFEYKTQEEVLTVLKYLTGVLSTTGMQLVENLSPSHLLSQLHAPMQPRLPLMRTSIIVAMIMLLKAYLKMLYGISEDKCAKWVVGKKSAIGDRPAARRHERPLLWERLSFATAPLLTNEDCDVQRTKFLEIWNEDGLTAEPEDDFA</sequence>
<keyword evidence="4 6" id="KW-0539">Nucleus</keyword>
<evidence type="ECO:0000256" key="1">
    <source>
        <dbReference type="ARBA" id="ARBA00004123"/>
    </source>
</evidence>
<dbReference type="GO" id="GO:0090694">
    <property type="term" value="C:Scc2-Scc4 cohesin loading complex"/>
    <property type="evidence" value="ECO:0007669"/>
    <property type="project" value="TreeGrafter"/>
</dbReference>
<feature type="compositionally biased region" description="Basic residues" evidence="7">
    <location>
        <begin position="228"/>
        <end position="240"/>
    </location>
</feature>